<organism evidence="3 5">
    <name type="scientific">Iris pallida</name>
    <name type="common">Sweet iris</name>
    <dbReference type="NCBI Taxonomy" id="29817"/>
    <lineage>
        <taxon>Eukaryota</taxon>
        <taxon>Viridiplantae</taxon>
        <taxon>Streptophyta</taxon>
        <taxon>Embryophyta</taxon>
        <taxon>Tracheophyta</taxon>
        <taxon>Spermatophyta</taxon>
        <taxon>Magnoliopsida</taxon>
        <taxon>Liliopsida</taxon>
        <taxon>Asparagales</taxon>
        <taxon>Iridaceae</taxon>
        <taxon>Iridoideae</taxon>
        <taxon>Irideae</taxon>
        <taxon>Iris</taxon>
    </lineage>
</organism>
<dbReference type="Proteomes" id="UP001140949">
    <property type="component" value="Unassembled WGS sequence"/>
</dbReference>
<sequence>MNLLHITTSLLPPPLNIETNKFFSAAARSSPLPHTLRLLPLLPVRDAVTWNVALSACLRHSQPSSALSLFLDMLLSSPAAPDAVTLRSVLRACSQCGDRLLLPQLHSYLLKLLPLFSDSEATVVYTCLLNLYLQFDHHDIARQLFDIIPHKDVVAYTSMLKGLTEAGEDEAGLEVFRDMASRESLSMNEHAYSCALRACAGTRDSLGGQQVHARAVKSGLESDVFVGTGLVDLYAKCDETELARRAFSEISVPNVVSCNALLAGNLGGGEGLRLFSWMWLSGLGPDNVTFASVLRACKSVLSVRSVRQLHGLLVKTTEVELDVFLSCGLFEAYIDVGCFREAQSCYGRMKRKDDASFNLAILGYLRNGHEDDAGELFCEALKTGREVREVTATSLLLKVRGLEQGKQLHALVIKFGYCDAISGALIRMYSEYHRSDEVVRLFSHIPSPDLVSWTNFLSNFSRCGEDQGALNLYVKMVSEGFTDPPNHYTFATLLKSCAHLAAAMEGKQIHAQIIKFCSNSIKSDPFVSSSLLFMYSKCGYIEEARRLFNDMQERDLASWNAMITSLAHHGLAEDAIETFQELLNQKDMEPNHISFIGVLTACSNCGMVEMGYRYFKSIRQPTVDHYACVVNLFSRAGRLKEALDLVEEMPFEPNEIVWSSLLASSSKYGNVPLGEYSAKKLLELDPTDPGTYIALSNIYAGAGRWDDMKHTRKMMELQADGKYPGFSWLRVNTQKYISFTNGRSTIISN</sequence>
<evidence type="ECO:0000313" key="4">
    <source>
        <dbReference type="EMBL" id="KAJ6831468.1"/>
    </source>
</evidence>
<evidence type="ECO:0000313" key="5">
    <source>
        <dbReference type="Proteomes" id="UP001140949"/>
    </source>
</evidence>
<dbReference type="GO" id="GO:0003723">
    <property type="term" value="F:RNA binding"/>
    <property type="evidence" value="ECO:0007669"/>
    <property type="project" value="InterPro"/>
</dbReference>
<evidence type="ECO:0000313" key="3">
    <source>
        <dbReference type="EMBL" id="KAJ6815641.1"/>
    </source>
</evidence>
<keyword evidence="1" id="KW-0677">Repeat</keyword>
<feature type="repeat" description="PPR" evidence="2">
    <location>
        <begin position="524"/>
        <end position="558"/>
    </location>
</feature>
<dbReference type="FunFam" id="1.25.40.10:FF:000090">
    <property type="entry name" value="Pentatricopeptide repeat-containing protein, chloroplastic"/>
    <property type="match status" value="1"/>
</dbReference>
<dbReference type="EMBL" id="JANAVB010028775">
    <property type="protein sequence ID" value="KAJ6815641.1"/>
    <property type="molecule type" value="Genomic_DNA"/>
</dbReference>
<dbReference type="Pfam" id="PF01535">
    <property type="entry name" value="PPR"/>
    <property type="match status" value="7"/>
</dbReference>
<dbReference type="EMBL" id="JANAVB010016796">
    <property type="protein sequence ID" value="KAJ6831468.1"/>
    <property type="molecule type" value="Genomic_DNA"/>
</dbReference>
<gene>
    <name evidence="3" type="ORF">M6B38_133610</name>
    <name evidence="4" type="ORF">M6B38_348530</name>
</gene>
<dbReference type="Gene3D" id="1.25.40.10">
    <property type="entry name" value="Tetratricopeptide repeat domain"/>
    <property type="match status" value="6"/>
</dbReference>
<feature type="repeat" description="PPR" evidence="2">
    <location>
        <begin position="46"/>
        <end position="81"/>
    </location>
</feature>
<feature type="repeat" description="PPR" evidence="2">
    <location>
        <begin position="449"/>
        <end position="483"/>
    </location>
</feature>
<dbReference type="InterPro" id="IPR046848">
    <property type="entry name" value="E_motif"/>
</dbReference>
<reference evidence="3" key="1">
    <citation type="journal article" date="2023" name="GigaByte">
        <title>Genome assembly of the bearded iris, Iris pallida Lam.</title>
        <authorList>
            <person name="Bruccoleri R.E."/>
            <person name="Oakeley E.J."/>
            <person name="Faust A.M.E."/>
            <person name="Altorfer M."/>
            <person name="Dessus-Babus S."/>
            <person name="Burckhardt D."/>
            <person name="Oertli M."/>
            <person name="Naumann U."/>
            <person name="Petersen F."/>
            <person name="Wong J."/>
        </authorList>
    </citation>
    <scope>NUCLEOTIDE SEQUENCE</scope>
    <source>
        <strain evidence="3">GSM-AAB239-AS_SAM_17_03QT</strain>
    </source>
</reference>
<protein>
    <submittedName>
        <fullName evidence="3">Pentatricopeptide repeat-containing protein-like</fullName>
    </submittedName>
</protein>
<name>A0AAX6FI46_IRIPA</name>
<dbReference type="PANTHER" id="PTHR47926:SF471">
    <property type="entry name" value="DYW DOMAIN-CONTAINING PROTEIN"/>
    <property type="match status" value="1"/>
</dbReference>
<dbReference type="InterPro" id="IPR002885">
    <property type="entry name" value="PPR_rpt"/>
</dbReference>
<dbReference type="AlphaFoldDB" id="A0AAX6FI46"/>
<reference evidence="3" key="2">
    <citation type="submission" date="2023-04" db="EMBL/GenBank/DDBJ databases">
        <authorList>
            <person name="Bruccoleri R.E."/>
            <person name="Oakeley E.J."/>
            <person name="Faust A.-M."/>
            <person name="Dessus-Babus S."/>
            <person name="Altorfer M."/>
            <person name="Burckhardt D."/>
            <person name="Oertli M."/>
            <person name="Naumann U."/>
            <person name="Petersen F."/>
            <person name="Wong J."/>
        </authorList>
    </citation>
    <scope>NUCLEOTIDE SEQUENCE</scope>
    <source>
        <strain evidence="3">GSM-AAB239-AS_SAM_17_03QT</strain>
        <tissue evidence="3">Leaf</tissue>
    </source>
</reference>
<dbReference type="PANTHER" id="PTHR47926">
    <property type="entry name" value="PENTATRICOPEPTIDE REPEAT-CONTAINING PROTEIN"/>
    <property type="match status" value="1"/>
</dbReference>
<accession>A0AAX6FI46</accession>
<dbReference type="SUPFAM" id="SSF48452">
    <property type="entry name" value="TPR-like"/>
    <property type="match status" value="1"/>
</dbReference>
<keyword evidence="5" id="KW-1185">Reference proteome</keyword>
<dbReference type="InterPro" id="IPR011990">
    <property type="entry name" value="TPR-like_helical_dom_sf"/>
</dbReference>
<feature type="repeat" description="PPR" evidence="2">
    <location>
        <begin position="152"/>
        <end position="186"/>
    </location>
</feature>
<evidence type="ECO:0000256" key="2">
    <source>
        <dbReference type="PROSITE-ProRule" id="PRU00708"/>
    </source>
</evidence>
<evidence type="ECO:0000256" key="1">
    <source>
        <dbReference type="ARBA" id="ARBA00022737"/>
    </source>
</evidence>
<dbReference type="GO" id="GO:0009451">
    <property type="term" value="P:RNA modification"/>
    <property type="evidence" value="ECO:0007669"/>
    <property type="project" value="InterPro"/>
</dbReference>
<proteinExistence type="predicted"/>
<comment type="caution">
    <text evidence="3">The sequence shown here is derived from an EMBL/GenBank/DDBJ whole genome shotgun (WGS) entry which is preliminary data.</text>
</comment>
<dbReference type="PROSITE" id="PS51375">
    <property type="entry name" value="PPR"/>
    <property type="match status" value="4"/>
</dbReference>
<dbReference type="Pfam" id="PF20431">
    <property type="entry name" value="E_motif"/>
    <property type="match status" value="1"/>
</dbReference>
<dbReference type="InterPro" id="IPR046960">
    <property type="entry name" value="PPR_At4g14850-like_plant"/>
</dbReference>
<dbReference type="NCBIfam" id="TIGR00756">
    <property type="entry name" value="PPR"/>
    <property type="match status" value="4"/>
</dbReference>